<dbReference type="Pfam" id="PF02170">
    <property type="entry name" value="PAZ"/>
    <property type="match status" value="1"/>
</dbReference>
<dbReference type="InterPro" id="IPR003100">
    <property type="entry name" value="PAZ_dom"/>
</dbReference>
<dbReference type="InterPro" id="IPR036397">
    <property type="entry name" value="RNaseH_sf"/>
</dbReference>
<gene>
    <name evidence="4" type="ORF">CAUJ_LOCUS12869</name>
</gene>
<name>A0A8S1HV97_9PELO</name>
<dbReference type="InterPro" id="IPR003165">
    <property type="entry name" value="Piwi"/>
</dbReference>
<dbReference type="EMBL" id="CAJGYM010000083">
    <property type="protein sequence ID" value="CAD6196958.1"/>
    <property type="molecule type" value="Genomic_DNA"/>
</dbReference>
<dbReference type="Gene3D" id="3.40.50.2300">
    <property type="match status" value="1"/>
</dbReference>
<dbReference type="GO" id="GO:0003723">
    <property type="term" value="F:RNA binding"/>
    <property type="evidence" value="ECO:0007669"/>
    <property type="project" value="InterPro"/>
</dbReference>
<evidence type="ECO:0000313" key="4">
    <source>
        <dbReference type="EMBL" id="CAD6196958.1"/>
    </source>
</evidence>
<dbReference type="PROSITE" id="PS50821">
    <property type="entry name" value="PAZ"/>
    <property type="match status" value="1"/>
</dbReference>
<feature type="domain" description="PAZ" evidence="2">
    <location>
        <begin position="311"/>
        <end position="416"/>
    </location>
</feature>
<dbReference type="InterPro" id="IPR012337">
    <property type="entry name" value="RNaseH-like_sf"/>
</dbReference>
<dbReference type="PANTHER" id="PTHR22891">
    <property type="entry name" value="EUKARYOTIC TRANSLATION INITIATION FACTOR 2C"/>
    <property type="match status" value="1"/>
</dbReference>
<proteinExistence type="inferred from homology"/>
<evidence type="ECO:0000259" key="2">
    <source>
        <dbReference type="PROSITE" id="PS50821"/>
    </source>
</evidence>
<evidence type="ECO:0000313" key="5">
    <source>
        <dbReference type="Proteomes" id="UP000835052"/>
    </source>
</evidence>
<evidence type="ECO:0000259" key="3">
    <source>
        <dbReference type="PROSITE" id="PS50822"/>
    </source>
</evidence>
<accession>A0A8S1HV97</accession>
<sequence length="926" mass="103461">MAPPAPLPPAPGPAPVPLEQSKNDVIEATAARLAQMGISKGVPIMTKNAAPGTRGKPVKLMTNVHGLELQKDTIFYAYSVNTYCNITPTKTAVFTKKGKDDYIVLNRHEKCVVIYNAVLAQFDDFFRSKEENVLYYDGQSLLFSLIDLFPGINGKKSRVFEIAGKATAHDDLNGIEVIFMEVYVAERSGRQDGKVILSRENLCQRTADPNLEVNDRSLTQFLEIALNQNCILDTEHHAVFEHGKSYLRKPWEHSFTARDCPEVGDGKRLMVGVKKSVGFIEGPAGRHNNNPALFVDAKKAAFHESINCMEKVQNILNRKQTEKFDNTDIETCTAVMKGITVSSHYTGRKRDHVVQTLTNKTSRTACFDVDGEKIFLIDYFKSKYNINLRCPDAPLLVCKERGALNYYPLELCEVQPMQRVTIPQTTPFQSQKTTKECAIPPLVRQENIEKGLIATKITDPENRFMQAIGLKVYPPLAVNGRQLPGATLGYANNKFAAEAGKWRTRDVKYVDGANCNCWAMYAILDSSRRNQNFDQNKLSKFAQMFYKDARARGINLETPAEVKMIAQSDAKSVMEYGVKNGCQFFFFVTADSITNFHGQMKLFERQLEVVTQDMKLSVALKVVDEGKRLTLENVLNKTNIKLGGTNYIVSSDSINPEHLILGIGLSHPPPAAAFEEDTGKIVPTVVGYASNCYNANSYIGDHIFFSAKRQETLAAMEEIVTTIMGAYMQRAQKPPKALIIYRSGVSEGSYALILQNEIPLIKGTLEKVNAPATKLIFIVVSKEHSVRIFNQRIDPRARATDQNIPSGIVVDTELVHPSYKEFYLNSHTTLQGSALTPRYTILFDDHNSPMDKIEDLTYALTHHHQIVNLATSVPTPLYAANENAKRGRDILTARGIDPNENNLNLNQLTEELAFKNTKIGKVRRNA</sequence>
<reference evidence="4" key="1">
    <citation type="submission" date="2020-10" db="EMBL/GenBank/DDBJ databases">
        <authorList>
            <person name="Kikuchi T."/>
        </authorList>
    </citation>
    <scope>NUCLEOTIDE SEQUENCE</scope>
    <source>
        <strain evidence="4">NKZ352</strain>
    </source>
</reference>
<protein>
    <recommendedName>
        <fullName evidence="6">Piwi domain-containing protein</fullName>
    </recommendedName>
</protein>
<dbReference type="Gene3D" id="2.170.260.10">
    <property type="entry name" value="paz domain"/>
    <property type="match status" value="1"/>
</dbReference>
<comment type="similarity">
    <text evidence="1">Belongs to the argonaute family.</text>
</comment>
<feature type="domain" description="Piwi" evidence="3">
    <location>
        <begin position="618"/>
        <end position="892"/>
    </location>
</feature>
<dbReference type="CDD" id="cd02846">
    <property type="entry name" value="PAZ_argonaute_like"/>
    <property type="match status" value="1"/>
</dbReference>
<dbReference type="Proteomes" id="UP000835052">
    <property type="component" value="Unassembled WGS sequence"/>
</dbReference>
<organism evidence="4 5">
    <name type="scientific">Caenorhabditis auriculariae</name>
    <dbReference type="NCBI Taxonomy" id="2777116"/>
    <lineage>
        <taxon>Eukaryota</taxon>
        <taxon>Metazoa</taxon>
        <taxon>Ecdysozoa</taxon>
        <taxon>Nematoda</taxon>
        <taxon>Chromadorea</taxon>
        <taxon>Rhabditida</taxon>
        <taxon>Rhabditina</taxon>
        <taxon>Rhabditomorpha</taxon>
        <taxon>Rhabditoidea</taxon>
        <taxon>Rhabditidae</taxon>
        <taxon>Peloderinae</taxon>
        <taxon>Caenorhabditis</taxon>
    </lineage>
</organism>
<dbReference type="Pfam" id="PF02171">
    <property type="entry name" value="Piwi"/>
    <property type="match status" value="1"/>
</dbReference>
<dbReference type="SMART" id="SM00950">
    <property type="entry name" value="Piwi"/>
    <property type="match status" value="1"/>
</dbReference>
<dbReference type="InterPro" id="IPR036085">
    <property type="entry name" value="PAZ_dom_sf"/>
</dbReference>
<dbReference type="OrthoDB" id="9981668at2759"/>
<dbReference type="Gene3D" id="3.30.420.10">
    <property type="entry name" value="Ribonuclease H-like superfamily/Ribonuclease H"/>
    <property type="match status" value="1"/>
</dbReference>
<evidence type="ECO:0008006" key="6">
    <source>
        <dbReference type="Google" id="ProtNLM"/>
    </source>
</evidence>
<dbReference type="SMART" id="SM00949">
    <property type="entry name" value="PAZ"/>
    <property type="match status" value="1"/>
</dbReference>
<dbReference type="SUPFAM" id="SSF53098">
    <property type="entry name" value="Ribonuclease H-like"/>
    <property type="match status" value="1"/>
</dbReference>
<dbReference type="AlphaFoldDB" id="A0A8S1HV97"/>
<dbReference type="SUPFAM" id="SSF101690">
    <property type="entry name" value="PAZ domain"/>
    <property type="match status" value="1"/>
</dbReference>
<comment type="caution">
    <text evidence="4">The sequence shown here is derived from an EMBL/GenBank/DDBJ whole genome shotgun (WGS) entry which is preliminary data.</text>
</comment>
<evidence type="ECO:0000256" key="1">
    <source>
        <dbReference type="RuleBase" id="RU361178"/>
    </source>
</evidence>
<dbReference type="PROSITE" id="PS50822">
    <property type="entry name" value="PIWI"/>
    <property type="match status" value="1"/>
</dbReference>
<keyword evidence="5" id="KW-1185">Reference proteome</keyword>